<feature type="domain" description="Radical SAM core" evidence="7">
    <location>
        <begin position="84"/>
        <end position="315"/>
    </location>
</feature>
<dbReference type="SFLD" id="SFLDS00029">
    <property type="entry name" value="Radical_SAM"/>
    <property type="match status" value="1"/>
</dbReference>
<dbReference type="GO" id="GO:0051539">
    <property type="term" value="F:4 iron, 4 sulfur cluster binding"/>
    <property type="evidence" value="ECO:0007669"/>
    <property type="project" value="UniProtKB-KW"/>
</dbReference>
<dbReference type="InterPro" id="IPR023885">
    <property type="entry name" value="4Fe4S-binding_SPASM_dom"/>
</dbReference>
<reference evidence="8" key="1">
    <citation type="submission" date="2023-03" db="EMBL/GenBank/DDBJ databases">
        <title>Edaphobacter sp.</title>
        <authorList>
            <person name="Huber K.J."/>
            <person name="Papendorf J."/>
            <person name="Pilke C."/>
            <person name="Bunk B."/>
            <person name="Sproeer C."/>
            <person name="Pester M."/>
        </authorList>
    </citation>
    <scope>NUCLEOTIDE SEQUENCE</scope>
    <source>
        <strain evidence="8">DSM 109919</strain>
    </source>
</reference>
<keyword evidence="2" id="KW-0004">4Fe-4S</keyword>
<dbReference type="RefSeq" id="WP_348267631.1">
    <property type="nucleotide sequence ID" value="NZ_CP121194.1"/>
</dbReference>
<keyword evidence="3" id="KW-0949">S-adenosyl-L-methionine</keyword>
<evidence type="ECO:0000259" key="7">
    <source>
        <dbReference type="PROSITE" id="PS51918"/>
    </source>
</evidence>
<keyword evidence="4" id="KW-0479">Metal-binding</keyword>
<dbReference type="Gene3D" id="3.20.20.70">
    <property type="entry name" value="Aldolase class I"/>
    <property type="match status" value="1"/>
</dbReference>
<dbReference type="SFLD" id="SFLDG01384">
    <property type="entry name" value="thioether_bond_formation_requi"/>
    <property type="match status" value="1"/>
</dbReference>
<evidence type="ECO:0000256" key="2">
    <source>
        <dbReference type="ARBA" id="ARBA00022485"/>
    </source>
</evidence>
<dbReference type="InterPro" id="IPR007197">
    <property type="entry name" value="rSAM"/>
</dbReference>
<dbReference type="AlphaFoldDB" id="A0AAU7CZP1"/>
<dbReference type="CDD" id="cd01335">
    <property type="entry name" value="Radical_SAM"/>
    <property type="match status" value="1"/>
</dbReference>
<keyword evidence="5" id="KW-0408">Iron</keyword>
<dbReference type="GO" id="GO:0046872">
    <property type="term" value="F:metal ion binding"/>
    <property type="evidence" value="ECO:0007669"/>
    <property type="project" value="UniProtKB-KW"/>
</dbReference>
<evidence type="ECO:0000256" key="4">
    <source>
        <dbReference type="ARBA" id="ARBA00022723"/>
    </source>
</evidence>
<dbReference type="InterPro" id="IPR013785">
    <property type="entry name" value="Aldolase_TIM"/>
</dbReference>
<dbReference type="PANTHER" id="PTHR43787:SF3">
    <property type="entry name" value="ARYLSULFATASE REGULATORY PROTEIN"/>
    <property type="match status" value="1"/>
</dbReference>
<dbReference type="EMBL" id="CP121194">
    <property type="protein sequence ID" value="XBH10126.1"/>
    <property type="molecule type" value="Genomic_DNA"/>
</dbReference>
<protein>
    <submittedName>
        <fullName evidence="8">SPASM domain-containing protein</fullName>
    </submittedName>
</protein>
<dbReference type="KEGG" id="epl:P4G45_16835"/>
<dbReference type="InterPro" id="IPR023867">
    <property type="entry name" value="Sulphatase_maturase_rSAM"/>
</dbReference>
<evidence type="ECO:0000256" key="5">
    <source>
        <dbReference type="ARBA" id="ARBA00023004"/>
    </source>
</evidence>
<gene>
    <name evidence="8" type="ORF">P4G45_16835</name>
</gene>
<accession>A0AAU7CZP1</accession>
<dbReference type="Pfam" id="PF04055">
    <property type="entry name" value="Radical_SAM"/>
    <property type="match status" value="1"/>
</dbReference>
<dbReference type="GO" id="GO:0016491">
    <property type="term" value="F:oxidoreductase activity"/>
    <property type="evidence" value="ECO:0007669"/>
    <property type="project" value="InterPro"/>
</dbReference>
<dbReference type="PROSITE" id="PS51918">
    <property type="entry name" value="RADICAL_SAM"/>
    <property type="match status" value="1"/>
</dbReference>
<dbReference type="SFLD" id="SFLDG01386">
    <property type="entry name" value="main_SPASM_domain-containing"/>
    <property type="match status" value="1"/>
</dbReference>
<dbReference type="SUPFAM" id="SSF102114">
    <property type="entry name" value="Radical SAM enzymes"/>
    <property type="match status" value="1"/>
</dbReference>
<evidence type="ECO:0000256" key="1">
    <source>
        <dbReference type="ARBA" id="ARBA00001966"/>
    </source>
</evidence>
<dbReference type="PANTHER" id="PTHR43787">
    <property type="entry name" value="FEMO COFACTOR BIOSYNTHESIS PROTEIN NIFB-RELATED"/>
    <property type="match status" value="1"/>
</dbReference>
<comment type="cofactor">
    <cofactor evidence="1">
        <name>[4Fe-4S] cluster</name>
        <dbReference type="ChEBI" id="CHEBI:49883"/>
    </cofactor>
</comment>
<name>A0AAU7CZP1_9BACT</name>
<evidence type="ECO:0000256" key="6">
    <source>
        <dbReference type="ARBA" id="ARBA00023014"/>
    </source>
</evidence>
<dbReference type="SFLD" id="SFLDG01067">
    <property type="entry name" value="SPASM/twitch_domain_containing"/>
    <property type="match status" value="1"/>
</dbReference>
<evidence type="ECO:0000313" key="8">
    <source>
        <dbReference type="EMBL" id="XBH10126.1"/>
    </source>
</evidence>
<proteinExistence type="predicted"/>
<organism evidence="8">
    <name type="scientific">Edaphobacter paludis</name>
    <dbReference type="NCBI Taxonomy" id="3035702"/>
    <lineage>
        <taxon>Bacteria</taxon>
        <taxon>Pseudomonadati</taxon>
        <taxon>Acidobacteriota</taxon>
        <taxon>Terriglobia</taxon>
        <taxon>Terriglobales</taxon>
        <taxon>Acidobacteriaceae</taxon>
        <taxon>Edaphobacter</taxon>
    </lineage>
</organism>
<dbReference type="NCBIfam" id="TIGR04085">
    <property type="entry name" value="rSAM_more_4Fe4S"/>
    <property type="match status" value="1"/>
</dbReference>
<dbReference type="InterPro" id="IPR058240">
    <property type="entry name" value="rSAM_sf"/>
</dbReference>
<sequence>MTESKYNIWVERRGSYYVYNGLSGALLCIGSNDREGLEKYLAGDPNHGLSDEALSDLAAGSMVLPDGVDELSALESLYARSRSDTQNMSLTILTSLGCNFDCPYCFEAKHPSIMSMEVRSAVVDLVQSKLSSIRSLSVDWFGGEPLVGRVALFDLSDRLIALCEKANVEYAASIVTNGYLLDEHTCTELQRVKVKHAQVSLDGPPEIHDRMRPLRNGGSTFRRIVENLHRTIGKFEVTIRINVDRANIAMAEDLLRILREEGLSGKIGVYVGHLTGITDNAAAPSASYSPRCLSRKEFSVEELRFSGIAAKYGFSKLSLPTPRGAPCTAVRSIDLVIGSEGELYKCYESVGTSSEVIGNIKDHWDLNSNVRKWLDYSPFRNQECRKCIALPVCMGGCPHHAFDLLLYEDRCGTFRHNHVERITNYIDHYLSSK</sequence>
<keyword evidence="6" id="KW-0411">Iron-sulfur</keyword>
<evidence type="ECO:0000256" key="3">
    <source>
        <dbReference type="ARBA" id="ARBA00022691"/>
    </source>
</evidence>